<dbReference type="SUPFAM" id="SSF50814">
    <property type="entry name" value="Lipocalins"/>
    <property type="match status" value="1"/>
</dbReference>
<proteinExistence type="predicted"/>
<dbReference type="GO" id="GO:0043176">
    <property type="term" value="F:amine binding"/>
    <property type="evidence" value="ECO:0007669"/>
    <property type="project" value="InterPro"/>
</dbReference>
<dbReference type="AlphaFoldDB" id="A0A131YL81"/>
<reference evidence="1" key="1">
    <citation type="journal article" date="2016" name="Ticks Tick Borne Dis.">
        <title>De novo assembly and annotation of the salivary gland transcriptome of Rhipicephalus appendiculatus male and female ticks during blood feeding.</title>
        <authorList>
            <person name="de Castro M.H."/>
            <person name="de Klerk D."/>
            <person name="Pienaar R."/>
            <person name="Latif A.A."/>
            <person name="Rees D.J."/>
            <person name="Mans B.J."/>
        </authorList>
    </citation>
    <scope>NUCLEOTIDE SEQUENCE</scope>
    <source>
        <tissue evidence="1">Salivary glands</tissue>
    </source>
</reference>
<name>A0A131YL81_RHIAP</name>
<dbReference type="EMBL" id="GEDV01009249">
    <property type="protein sequence ID" value="JAP79308.1"/>
    <property type="molecule type" value="Transcribed_RNA"/>
</dbReference>
<dbReference type="Gene3D" id="2.40.128.20">
    <property type="match status" value="1"/>
</dbReference>
<sequence length="162" mass="18240">MGELGPPGGPMKLDRKVYDAAGVIKMISTFNYLVFISDSENNTVFECTSAKRLYVDPEALSATYLWMFPITGREVLLRIHDGGPPGIVQFEMYKDDLPREAIVYYTNYENCAIIQADIHGEQCILWTNDKVEKAVPRDCVDYFVDSCGVIAPAHSRDLCPDY</sequence>
<dbReference type="InterPro" id="IPR012674">
    <property type="entry name" value="Calycin"/>
</dbReference>
<evidence type="ECO:0000313" key="1">
    <source>
        <dbReference type="EMBL" id="JAP79308.1"/>
    </source>
</evidence>
<dbReference type="Pfam" id="PF02098">
    <property type="entry name" value="His_binding"/>
    <property type="match status" value="1"/>
</dbReference>
<dbReference type="InterPro" id="IPR002970">
    <property type="entry name" value="Tick_his-bd"/>
</dbReference>
<protein>
    <submittedName>
        <fullName evidence="1">Lipocalin</fullName>
    </submittedName>
</protein>
<organism evidence="1">
    <name type="scientific">Rhipicephalus appendiculatus</name>
    <name type="common">Brown ear tick</name>
    <dbReference type="NCBI Taxonomy" id="34631"/>
    <lineage>
        <taxon>Eukaryota</taxon>
        <taxon>Metazoa</taxon>
        <taxon>Ecdysozoa</taxon>
        <taxon>Arthropoda</taxon>
        <taxon>Chelicerata</taxon>
        <taxon>Arachnida</taxon>
        <taxon>Acari</taxon>
        <taxon>Parasitiformes</taxon>
        <taxon>Ixodida</taxon>
        <taxon>Ixodoidea</taxon>
        <taxon>Ixodidae</taxon>
        <taxon>Rhipicephalinae</taxon>
        <taxon>Rhipicephalus</taxon>
        <taxon>Rhipicephalus</taxon>
    </lineage>
</organism>
<accession>A0A131YL81</accession>
<dbReference type="GO" id="GO:0030682">
    <property type="term" value="P:symbiont-mediated perturbation of host defenses"/>
    <property type="evidence" value="ECO:0007669"/>
    <property type="project" value="InterPro"/>
</dbReference>